<sequence length="630" mass="70061">MDPATVADDGSDRRQGRREHFGATREPRAIRGNFIPVSTSMKSRSPSPRRGHNTEGVLVQLSLTDSQMERLTAVTPRSSTRSRSPVKRSEATTFTPSQQRSYSPVKLSSSARTRDGRRVAYEFNDDTLPPTPTKNRENRRSKSIAGPVASPPTAARYHDKPLPNPSDIGTAQQQAKKNSGHRQGQGPANVEHRFANAVASPGEHAGHHMLSDDASSLYSQDFVLHEERKDEYAFRPISPLRIKKVNAAPHRSVLRDYSEWRNSPPRPNNNTGEPGQEGSNKASSSGTERMYSPLLMSDVFPPEGRKASKTLFGQNGWLENTSSPPETAGPSPRRKGTFLNNLVKKAKEMVESSDAKAQRRSREPEKSHQGNMARSLAISLTPREQSLLYCELEFVLTNAMNDYIGCQLNAGRLEADKLKRVSESWQQKGRPKVVGFRFDLETQLDLVRLHVNDFKFYGRHAAGPTTICGIIDMMKVNARALRIRTFCQPDTVIAKQLVDSQLLFNLLGCPEPQQIQLAEITDFYKAVMERERFTAKQREDQREEPQQQQQQRGSADTIKSAGGATTTALRHSKSQTQTNPGNKRHPATVTHHGAGVGLGIYDGSQAQQMRKSASQGAIKMDPSDYDSQEE</sequence>
<feature type="region of interest" description="Disordered" evidence="1">
    <location>
        <begin position="534"/>
        <end position="630"/>
    </location>
</feature>
<feature type="compositionally biased region" description="Polar residues" evidence="1">
    <location>
        <begin position="314"/>
        <end position="325"/>
    </location>
</feature>
<feature type="region of interest" description="Disordered" evidence="1">
    <location>
        <begin position="314"/>
        <end position="336"/>
    </location>
</feature>
<dbReference type="AlphaFoldDB" id="A0AAN6NJU9"/>
<feature type="compositionally biased region" description="Basic and acidic residues" evidence="1">
    <location>
        <begin position="10"/>
        <end position="29"/>
    </location>
</feature>
<feature type="compositionally biased region" description="Polar residues" evidence="1">
    <location>
        <begin position="91"/>
        <end position="111"/>
    </location>
</feature>
<keyword evidence="3" id="KW-1185">Reference proteome</keyword>
<feature type="region of interest" description="Disordered" evidence="1">
    <location>
        <begin position="1"/>
        <end position="210"/>
    </location>
</feature>
<feature type="compositionally biased region" description="Basic and acidic residues" evidence="1">
    <location>
        <begin position="348"/>
        <end position="368"/>
    </location>
</feature>
<feature type="compositionally biased region" description="Low complexity" evidence="1">
    <location>
        <begin position="74"/>
        <end position="83"/>
    </location>
</feature>
<feature type="region of interest" description="Disordered" evidence="1">
    <location>
        <begin position="256"/>
        <end position="288"/>
    </location>
</feature>
<feature type="compositionally biased region" description="Basic and acidic residues" evidence="1">
    <location>
        <begin position="534"/>
        <end position="545"/>
    </location>
</feature>
<name>A0AAN6NJU9_9PEZI</name>
<proteinExistence type="predicted"/>
<dbReference type="EMBL" id="MU853752">
    <property type="protein sequence ID" value="KAK3946451.1"/>
    <property type="molecule type" value="Genomic_DNA"/>
</dbReference>
<feature type="compositionally biased region" description="Polar residues" evidence="1">
    <location>
        <begin position="604"/>
        <end position="615"/>
    </location>
</feature>
<comment type="caution">
    <text evidence="2">The sequence shown here is derived from an EMBL/GenBank/DDBJ whole genome shotgun (WGS) entry which is preliminary data.</text>
</comment>
<protein>
    <submittedName>
        <fullName evidence="2">Uncharacterized protein</fullName>
    </submittedName>
</protein>
<evidence type="ECO:0000313" key="2">
    <source>
        <dbReference type="EMBL" id="KAK3946451.1"/>
    </source>
</evidence>
<organism evidence="2 3">
    <name type="scientific">Diplogelasinospora grovesii</name>
    <dbReference type="NCBI Taxonomy" id="303347"/>
    <lineage>
        <taxon>Eukaryota</taxon>
        <taxon>Fungi</taxon>
        <taxon>Dikarya</taxon>
        <taxon>Ascomycota</taxon>
        <taxon>Pezizomycotina</taxon>
        <taxon>Sordariomycetes</taxon>
        <taxon>Sordariomycetidae</taxon>
        <taxon>Sordariales</taxon>
        <taxon>Diplogelasinosporaceae</taxon>
        <taxon>Diplogelasinospora</taxon>
    </lineage>
</organism>
<dbReference type="Proteomes" id="UP001303473">
    <property type="component" value="Unassembled WGS sequence"/>
</dbReference>
<evidence type="ECO:0000313" key="3">
    <source>
        <dbReference type="Proteomes" id="UP001303473"/>
    </source>
</evidence>
<feature type="region of interest" description="Disordered" evidence="1">
    <location>
        <begin position="348"/>
        <end position="376"/>
    </location>
</feature>
<accession>A0AAN6NJU9</accession>
<reference evidence="3" key="1">
    <citation type="journal article" date="2023" name="Mol. Phylogenet. Evol.">
        <title>Genome-scale phylogeny and comparative genomics of the fungal order Sordariales.</title>
        <authorList>
            <person name="Hensen N."/>
            <person name="Bonometti L."/>
            <person name="Westerberg I."/>
            <person name="Brannstrom I.O."/>
            <person name="Guillou S."/>
            <person name="Cros-Aarteil S."/>
            <person name="Calhoun S."/>
            <person name="Haridas S."/>
            <person name="Kuo A."/>
            <person name="Mondo S."/>
            <person name="Pangilinan J."/>
            <person name="Riley R."/>
            <person name="LaButti K."/>
            <person name="Andreopoulos B."/>
            <person name="Lipzen A."/>
            <person name="Chen C."/>
            <person name="Yan M."/>
            <person name="Daum C."/>
            <person name="Ng V."/>
            <person name="Clum A."/>
            <person name="Steindorff A."/>
            <person name="Ohm R.A."/>
            <person name="Martin F."/>
            <person name="Silar P."/>
            <person name="Natvig D.O."/>
            <person name="Lalanne C."/>
            <person name="Gautier V."/>
            <person name="Ament-Velasquez S.L."/>
            <person name="Kruys A."/>
            <person name="Hutchinson M.I."/>
            <person name="Powell A.J."/>
            <person name="Barry K."/>
            <person name="Miller A.N."/>
            <person name="Grigoriev I.V."/>
            <person name="Debuchy R."/>
            <person name="Gladieux P."/>
            <person name="Hiltunen Thoren M."/>
            <person name="Johannesson H."/>
        </authorList>
    </citation>
    <scope>NUCLEOTIDE SEQUENCE [LARGE SCALE GENOMIC DNA]</scope>
    <source>
        <strain evidence="3">CBS 340.73</strain>
    </source>
</reference>
<feature type="compositionally biased region" description="Polar residues" evidence="1">
    <location>
        <begin position="268"/>
        <end position="287"/>
    </location>
</feature>
<evidence type="ECO:0000256" key="1">
    <source>
        <dbReference type="SAM" id="MobiDB-lite"/>
    </source>
</evidence>
<feature type="compositionally biased region" description="Polar residues" evidence="1">
    <location>
        <begin position="36"/>
        <end position="46"/>
    </location>
</feature>
<gene>
    <name evidence="2" type="ORF">QBC46DRAFT_301811</name>
</gene>
<feature type="compositionally biased region" description="Polar residues" evidence="1">
    <location>
        <begin position="167"/>
        <end position="177"/>
    </location>
</feature>
<feature type="compositionally biased region" description="Polar residues" evidence="1">
    <location>
        <begin position="563"/>
        <end position="581"/>
    </location>
</feature>